<reference evidence="7" key="1">
    <citation type="submission" date="2022-04" db="EMBL/GenBank/DDBJ databases">
        <title>Lysobacter sp. CAU 1642 isolated from sea sand.</title>
        <authorList>
            <person name="Kim W."/>
        </authorList>
    </citation>
    <scope>NUCLEOTIDE SEQUENCE</scope>
    <source>
        <strain evidence="7">CAU 1642</strain>
    </source>
</reference>
<dbReference type="SMART" id="SM00752">
    <property type="entry name" value="HTTM"/>
    <property type="match status" value="1"/>
</dbReference>
<evidence type="ECO:0000256" key="5">
    <source>
        <dbReference type="SAM" id="Phobius"/>
    </source>
</evidence>
<evidence type="ECO:0000313" key="8">
    <source>
        <dbReference type="Proteomes" id="UP001431449"/>
    </source>
</evidence>
<keyword evidence="4 5" id="KW-0472">Membrane</keyword>
<dbReference type="InterPro" id="IPR011020">
    <property type="entry name" value="HTTM-like"/>
</dbReference>
<evidence type="ECO:0000256" key="2">
    <source>
        <dbReference type="ARBA" id="ARBA00022692"/>
    </source>
</evidence>
<evidence type="ECO:0000259" key="6">
    <source>
        <dbReference type="SMART" id="SM00752"/>
    </source>
</evidence>
<comment type="subcellular location">
    <subcellularLocation>
        <location evidence="1">Endomembrane system</location>
        <topology evidence="1">Multi-pass membrane protein</topology>
    </subcellularLocation>
</comment>
<proteinExistence type="predicted"/>
<dbReference type="InterPro" id="IPR052927">
    <property type="entry name" value="DCC_oxidoreductase"/>
</dbReference>
<dbReference type="RefSeq" id="WP_248211187.1">
    <property type="nucleotide sequence ID" value="NZ_JALNMH010000016.1"/>
</dbReference>
<dbReference type="PANTHER" id="PTHR33639:SF2">
    <property type="entry name" value="DUF393 DOMAIN-CONTAINING PROTEIN"/>
    <property type="match status" value="1"/>
</dbReference>
<protein>
    <submittedName>
        <fullName evidence="7">DCC1-like thiol-disulfide oxidoreductase family protein</fullName>
    </submittedName>
</protein>
<sequence>MTERWTGAQYSLYRALLGVYLIVHFGMLWPWAGEVFGAGGAVAAAQLSPYFGLLPNPLFVDDGALVLNTLFALGCASSLAVLVGWGDRAGALIAALVLGWLFQRNPLIANPSLPLFGWLLLLHAFVPSRPYGSLAGRLRGVRPQWRLPRHLFLAAWVILALSYSHSGWTKLSSPSWVEGETIRLVLENPLARDHALRSLVLATPPIVLQALTWAVLLIELLFAPLVLVPRLRPWLWAAMLGAQVGFLTFLNFADLTFPMLLVHLLTFDPAWLSRWSRRSRAVMLFDGDCAFCHATVRLATHEDAQQRLQFAPLSGSTARQLLGAGPRPFDGESIVVVDESGHQALKSRAVIAVLERLGGLWLIAAWALRSLPQGACDAAYDLVGRWRYRLGGRARSNRCELVPGEAWRLLS</sequence>
<feature type="transmembrane region" description="Helical" evidence="5">
    <location>
        <begin position="65"/>
        <end position="86"/>
    </location>
</feature>
<evidence type="ECO:0000313" key="7">
    <source>
        <dbReference type="EMBL" id="MCK7595324.1"/>
    </source>
</evidence>
<gene>
    <name evidence="7" type="ORF">M0G41_16820</name>
</gene>
<evidence type="ECO:0000256" key="3">
    <source>
        <dbReference type="ARBA" id="ARBA00022989"/>
    </source>
</evidence>
<evidence type="ECO:0000256" key="4">
    <source>
        <dbReference type="ARBA" id="ARBA00023136"/>
    </source>
</evidence>
<dbReference type="InterPro" id="IPR007263">
    <property type="entry name" value="DCC1-like"/>
</dbReference>
<dbReference type="Pfam" id="PF04134">
    <property type="entry name" value="DCC1-like"/>
    <property type="match status" value="1"/>
</dbReference>
<organism evidence="7 8">
    <name type="scientific">Pseudomarimonas salicorniae</name>
    <dbReference type="NCBI Taxonomy" id="2933270"/>
    <lineage>
        <taxon>Bacteria</taxon>
        <taxon>Pseudomonadati</taxon>
        <taxon>Pseudomonadota</taxon>
        <taxon>Gammaproteobacteria</taxon>
        <taxon>Lysobacterales</taxon>
        <taxon>Lysobacteraceae</taxon>
        <taxon>Pseudomarimonas</taxon>
    </lineage>
</organism>
<feature type="transmembrane region" description="Helical" evidence="5">
    <location>
        <begin position="147"/>
        <end position="166"/>
    </location>
</feature>
<feature type="transmembrane region" description="Helical" evidence="5">
    <location>
        <begin position="206"/>
        <end position="227"/>
    </location>
</feature>
<dbReference type="Proteomes" id="UP001431449">
    <property type="component" value="Unassembled WGS sequence"/>
</dbReference>
<name>A0ABT0GLB7_9GAMM</name>
<feature type="domain" description="HTTM-like" evidence="6">
    <location>
        <begin position="1"/>
        <end position="272"/>
    </location>
</feature>
<keyword evidence="3 5" id="KW-1133">Transmembrane helix</keyword>
<keyword evidence="8" id="KW-1185">Reference proteome</keyword>
<evidence type="ECO:0000256" key="1">
    <source>
        <dbReference type="ARBA" id="ARBA00004127"/>
    </source>
</evidence>
<feature type="transmembrane region" description="Helical" evidence="5">
    <location>
        <begin position="234"/>
        <end position="250"/>
    </location>
</feature>
<dbReference type="PANTHER" id="PTHR33639">
    <property type="entry name" value="THIOL-DISULFIDE OXIDOREDUCTASE DCC"/>
    <property type="match status" value="1"/>
</dbReference>
<accession>A0ABT0GLB7</accession>
<dbReference type="EMBL" id="JALNMH010000016">
    <property type="protein sequence ID" value="MCK7595324.1"/>
    <property type="molecule type" value="Genomic_DNA"/>
</dbReference>
<comment type="caution">
    <text evidence="7">The sequence shown here is derived from an EMBL/GenBank/DDBJ whole genome shotgun (WGS) entry which is preliminary data.</text>
</comment>
<keyword evidence="2 5" id="KW-0812">Transmembrane</keyword>